<dbReference type="InterPro" id="IPR006094">
    <property type="entry name" value="Oxid_FAD_bind_N"/>
</dbReference>
<gene>
    <name evidence="8" type="ORF">V1264_008942</name>
</gene>
<dbReference type="InterPro" id="IPR006093">
    <property type="entry name" value="Oxy_OxRdtase_FAD_BS"/>
</dbReference>
<dbReference type="InterPro" id="IPR050416">
    <property type="entry name" value="FAD-linked_Oxidoreductase"/>
</dbReference>
<dbReference type="PROSITE" id="PS51387">
    <property type="entry name" value="FAD_PCMH"/>
    <property type="match status" value="1"/>
</dbReference>
<evidence type="ECO:0000313" key="8">
    <source>
        <dbReference type="EMBL" id="KAK7091227.1"/>
    </source>
</evidence>
<organism evidence="8 9">
    <name type="scientific">Littorina saxatilis</name>
    <dbReference type="NCBI Taxonomy" id="31220"/>
    <lineage>
        <taxon>Eukaryota</taxon>
        <taxon>Metazoa</taxon>
        <taxon>Spiralia</taxon>
        <taxon>Lophotrochozoa</taxon>
        <taxon>Mollusca</taxon>
        <taxon>Gastropoda</taxon>
        <taxon>Caenogastropoda</taxon>
        <taxon>Littorinimorpha</taxon>
        <taxon>Littorinoidea</taxon>
        <taxon>Littorinidae</taxon>
        <taxon>Littorina</taxon>
    </lineage>
</organism>
<feature type="domain" description="FAD-binding PCMH-type" evidence="7">
    <location>
        <begin position="94"/>
        <end position="294"/>
    </location>
</feature>
<protein>
    <recommendedName>
        <fullName evidence="7">FAD-binding PCMH-type domain-containing protein</fullName>
    </recommendedName>
</protein>
<evidence type="ECO:0000256" key="3">
    <source>
        <dbReference type="ARBA" id="ARBA00022630"/>
    </source>
</evidence>
<dbReference type="Pfam" id="PF01565">
    <property type="entry name" value="FAD_binding_4"/>
    <property type="match status" value="1"/>
</dbReference>
<dbReference type="SUPFAM" id="SSF56176">
    <property type="entry name" value="FAD-binding/transporter-associated domain-like"/>
    <property type="match status" value="1"/>
</dbReference>
<dbReference type="InterPro" id="IPR012951">
    <property type="entry name" value="BBE"/>
</dbReference>
<feature type="signal peptide" evidence="6">
    <location>
        <begin position="1"/>
        <end position="25"/>
    </location>
</feature>
<evidence type="ECO:0000256" key="5">
    <source>
        <dbReference type="ARBA" id="ARBA00023002"/>
    </source>
</evidence>
<comment type="similarity">
    <text evidence="2">Belongs to the oxygen-dependent FAD-linked oxidoreductase family.</text>
</comment>
<accession>A0AAN9AQL6</accession>
<evidence type="ECO:0000256" key="4">
    <source>
        <dbReference type="ARBA" id="ARBA00022827"/>
    </source>
</evidence>
<dbReference type="GO" id="GO:0071949">
    <property type="term" value="F:FAD binding"/>
    <property type="evidence" value="ECO:0007669"/>
    <property type="project" value="InterPro"/>
</dbReference>
<name>A0AAN9AQL6_9CAEN</name>
<keyword evidence="9" id="KW-1185">Reference proteome</keyword>
<evidence type="ECO:0000259" key="7">
    <source>
        <dbReference type="PROSITE" id="PS51387"/>
    </source>
</evidence>
<comment type="caution">
    <text evidence="8">The sequence shown here is derived from an EMBL/GenBank/DDBJ whole genome shotgun (WGS) entry which is preliminary data.</text>
</comment>
<reference evidence="8 9" key="1">
    <citation type="submission" date="2024-02" db="EMBL/GenBank/DDBJ databases">
        <title>Chromosome-scale genome assembly of the rough periwinkle Littorina saxatilis.</title>
        <authorList>
            <person name="De Jode A."/>
            <person name="Faria R."/>
            <person name="Formenti G."/>
            <person name="Sims Y."/>
            <person name="Smith T.P."/>
            <person name="Tracey A."/>
            <person name="Wood J.M.D."/>
            <person name="Zagrodzka Z.B."/>
            <person name="Johannesson K."/>
            <person name="Butlin R.K."/>
            <person name="Leder E.H."/>
        </authorList>
    </citation>
    <scope>NUCLEOTIDE SEQUENCE [LARGE SCALE GENOMIC DNA]</scope>
    <source>
        <strain evidence="8">Snail1</strain>
        <tissue evidence="8">Muscle</tissue>
    </source>
</reference>
<dbReference type="InterPro" id="IPR016169">
    <property type="entry name" value="FAD-bd_PCMH_sub2"/>
</dbReference>
<dbReference type="InterPro" id="IPR016166">
    <property type="entry name" value="FAD-bd_PCMH"/>
</dbReference>
<dbReference type="PANTHER" id="PTHR42973:SF39">
    <property type="entry name" value="FAD-BINDING PCMH-TYPE DOMAIN-CONTAINING PROTEIN"/>
    <property type="match status" value="1"/>
</dbReference>
<dbReference type="GO" id="GO:0016491">
    <property type="term" value="F:oxidoreductase activity"/>
    <property type="evidence" value="ECO:0007669"/>
    <property type="project" value="UniProtKB-KW"/>
</dbReference>
<sequence length="565" mass="61920">MTTKNPLQMILLVVCFASMTSHIQSVTSSQPTAAGPSFPSRQNKTLPYRLFPGMANYPAHEEFFQLASKLDGEFIHPMNPEEYANVTATWNIRVTGLPFAHIMAQSVEDVQQTIAFAKKYNIMVAVRSSGHSFIGRSTHDGALIINLFRMKGKKFNLDSVRNMAGEVTLESGNSWLEVYEAVDKQVTYDTVGNVQRRVIVGGSAHTVAMGGYTQGGGHSPYSRQIGLAADSLLEATIVLADGRKAVVNEQGTTITTLDGASSTSNDNSLFWAIRGGGGGTWGVVTDFTFRLHYAPERFRHVIVNWALTYKGTAIGSDDVRFILKQLTTLSSQWGGYFLVSGAQLTADAKGAVTLSLIHFGSDQDASNHEVDALLGHNPRVNQFGLTDTNYTTFLEYEATPKDGPSGNAYIYNTFVQSDIGQNTTKLDQLVDFLLDSVNPPTDESALYCTGVLIGGKTNEIAEGATPVNPKFRSGLMSMTCSLSWTPNNGQDSLYINHALLLRDGLSKLGEGSYFNEPAEDLDDWKQQFWGNSSTYDRLLQIKRQWDPDHFFWCHNCVGSDDVTSG</sequence>
<keyword evidence="4" id="KW-0274">FAD</keyword>
<evidence type="ECO:0000256" key="2">
    <source>
        <dbReference type="ARBA" id="ARBA00005466"/>
    </source>
</evidence>
<keyword evidence="5" id="KW-0560">Oxidoreductase</keyword>
<evidence type="ECO:0000256" key="6">
    <source>
        <dbReference type="SAM" id="SignalP"/>
    </source>
</evidence>
<dbReference type="PANTHER" id="PTHR42973">
    <property type="entry name" value="BINDING OXIDOREDUCTASE, PUTATIVE (AFU_ORTHOLOGUE AFUA_1G17690)-RELATED"/>
    <property type="match status" value="1"/>
</dbReference>
<keyword evidence="6" id="KW-0732">Signal</keyword>
<dbReference type="Pfam" id="PF08031">
    <property type="entry name" value="BBE"/>
    <property type="match status" value="1"/>
</dbReference>
<evidence type="ECO:0000313" key="9">
    <source>
        <dbReference type="Proteomes" id="UP001374579"/>
    </source>
</evidence>
<comment type="cofactor">
    <cofactor evidence="1">
        <name>FAD</name>
        <dbReference type="ChEBI" id="CHEBI:57692"/>
    </cofactor>
</comment>
<dbReference type="InterPro" id="IPR036318">
    <property type="entry name" value="FAD-bd_PCMH-like_sf"/>
</dbReference>
<proteinExistence type="inferred from homology"/>
<feature type="chain" id="PRO_5042841885" description="FAD-binding PCMH-type domain-containing protein" evidence="6">
    <location>
        <begin position="26"/>
        <end position="565"/>
    </location>
</feature>
<dbReference type="EMBL" id="JBAMIC010000022">
    <property type="protein sequence ID" value="KAK7091227.1"/>
    <property type="molecule type" value="Genomic_DNA"/>
</dbReference>
<dbReference type="AlphaFoldDB" id="A0AAN9AQL6"/>
<dbReference type="PROSITE" id="PS00862">
    <property type="entry name" value="OX2_COVAL_FAD"/>
    <property type="match status" value="1"/>
</dbReference>
<evidence type="ECO:0000256" key="1">
    <source>
        <dbReference type="ARBA" id="ARBA00001974"/>
    </source>
</evidence>
<dbReference type="Gene3D" id="3.30.465.10">
    <property type="match status" value="2"/>
</dbReference>
<keyword evidence="3" id="KW-0285">Flavoprotein</keyword>
<dbReference type="Proteomes" id="UP001374579">
    <property type="component" value="Unassembled WGS sequence"/>
</dbReference>